<dbReference type="SMART" id="SM00387">
    <property type="entry name" value="HATPase_c"/>
    <property type="match status" value="1"/>
</dbReference>
<dbReference type="PROSITE" id="PS50885">
    <property type="entry name" value="HAMP"/>
    <property type="match status" value="1"/>
</dbReference>
<dbReference type="FunFam" id="1.10.287.130:FF:000001">
    <property type="entry name" value="Two-component sensor histidine kinase"/>
    <property type="match status" value="1"/>
</dbReference>
<accession>A0A369B5C3</accession>
<feature type="transmembrane region" description="Helical" evidence="15">
    <location>
        <begin position="12"/>
        <end position="32"/>
    </location>
</feature>
<dbReference type="Pfam" id="PF00672">
    <property type="entry name" value="HAMP"/>
    <property type="match status" value="1"/>
</dbReference>
<dbReference type="SUPFAM" id="SSF158472">
    <property type="entry name" value="HAMP domain-like"/>
    <property type="match status" value="1"/>
</dbReference>
<dbReference type="SUPFAM" id="SSF55874">
    <property type="entry name" value="ATPase domain of HSP90 chaperone/DNA topoisomerase II/histidine kinase"/>
    <property type="match status" value="1"/>
</dbReference>
<proteinExistence type="predicted"/>
<evidence type="ECO:0000259" key="17">
    <source>
        <dbReference type="PROSITE" id="PS50885"/>
    </source>
</evidence>
<evidence type="ECO:0000256" key="9">
    <source>
        <dbReference type="ARBA" id="ARBA00022777"/>
    </source>
</evidence>
<name>A0A369B5C3_9FIRM</name>
<evidence type="ECO:0000256" key="6">
    <source>
        <dbReference type="ARBA" id="ARBA00022679"/>
    </source>
</evidence>
<reference evidence="18 19" key="1">
    <citation type="submission" date="2018-07" db="EMBL/GenBank/DDBJ databases">
        <title>Genomic Encyclopedia of Type Strains, Phase IV (KMG-IV): sequencing the most valuable type-strain genomes for metagenomic binning, comparative biology and taxonomic classification.</title>
        <authorList>
            <person name="Goeker M."/>
        </authorList>
    </citation>
    <scope>NUCLEOTIDE SEQUENCE [LARGE SCALE GENOMIC DNA]</scope>
    <source>
        <strain evidence="18 19">DSM 27016</strain>
    </source>
</reference>
<dbReference type="EC" id="2.7.13.3" evidence="3"/>
<dbReference type="InterPro" id="IPR003661">
    <property type="entry name" value="HisK_dim/P_dom"/>
</dbReference>
<dbReference type="Gene3D" id="3.30.565.10">
    <property type="entry name" value="Histidine kinase-like ATPase, C-terminal domain"/>
    <property type="match status" value="1"/>
</dbReference>
<dbReference type="Gene3D" id="6.10.340.10">
    <property type="match status" value="1"/>
</dbReference>
<dbReference type="PANTHER" id="PTHR45528">
    <property type="entry name" value="SENSOR HISTIDINE KINASE CPXA"/>
    <property type="match status" value="1"/>
</dbReference>
<dbReference type="PANTHER" id="PTHR45528:SF1">
    <property type="entry name" value="SENSOR HISTIDINE KINASE CPXA"/>
    <property type="match status" value="1"/>
</dbReference>
<comment type="caution">
    <text evidence="18">The sequence shown here is derived from an EMBL/GenBank/DDBJ whole genome shotgun (WGS) entry which is preliminary data.</text>
</comment>
<dbReference type="InterPro" id="IPR036890">
    <property type="entry name" value="HATPase_C_sf"/>
</dbReference>
<keyword evidence="10" id="KW-0067">ATP-binding</keyword>
<evidence type="ECO:0000256" key="5">
    <source>
        <dbReference type="ARBA" id="ARBA00022553"/>
    </source>
</evidence>
<keyword evidence="4" id="KW-1003">Cell membrane</keyword>
<evidence type="ECO:0000256" key="1">
    <source>
        <dbReference type="ARBA" id="ARBA00000085"/>
    </source>
</evidence>
<keyword evidence="11 15" id="KW-1133">Transmembrane helix</keyword>
<sequence>MKLTIRLKLFAVTAGLILFFVSLSWLLNIFFLDKYYLYSKKNTLMDAYSQINRIYRGDPDDISLELEKLESIKGMRITILNKKLEVKYNERVRELVPVPRLFRRSDAQEYGEISGAMGRRFSQDFIKNGVIIETSRDDRLNASFIRLFSPLDNGDYIFLSMSVSAIQDSADIANKFFLFTGIITLLAGTVIVFFMTGKFTRPILELNKITKGMTTLDFSRRYPVKSQDEIGQLGESINSLSEQLESSIFELKEANQRLTKDIERERKIDEMRKEFVSNVSHELKTPIAIVQGYAEGLKVNVNKDEENKNFYCNMIIDEAFKMNKLVKQLLELSKIESGMLAPERVDFSIFELIDLVLVKSSLIIKDKGIELIFDRQEELRVNADFDRCEQILLNYINNAVDHVDEKKVIRVTTQVKNRKVRVCVFNSGRHIPDECIDKIWMSFYKVDKARTRLYGGTGLGLSIVRAIQESHGNEYGVKNLEGGVEFWFELDISDEHKKYI</sequence>
<dbReference type="RefSeq" id="WP_114297691.1">
    <property type="nucleotide sequence ID" value="NZ_QPJT01000010.1"/>
</dbReference>
<gene>
    <name evidence="18" type="ORF">DFR58_11018</name>
</gene>
<dbReference type="GO" id="GO:0000155">
    <property type="term" value="F:phosphorelay sensor kinase activity"/>
    <property type="evidence" value="ECO:0007669"/>
    <property type="project" value="InterPro"/>
</dbReference>
<dbReference type="GO" id="GO:0005524">
    <property type="term" value="F:ATP binding"/>
    <property type="evidence" value="ECO:0007669"/>
    <property type="project" value="UniProtKB-KW"/>
</dbReference>
<dbReference type="OrthoDB" id="9762826at2"/>
<dbReference type="SMART" id="SM00388">
    <property type="entry name" value="HisKA"/>
    <property type="match status" value="1"/>
</dbReference>
<comment type="subcellular location">
    <subcellularLocation>
        <location evidence="2">Cell membrane</location>
        <topology evidence="2">Multi-pass membrane protein</topology>
    </subcellularLocation>
</comment>
<keyword evidence="6" id="KW-0808">Transferase</keyword>
<dbReference type="CDD" id="cd06225">
    <property type="entry name" value="HAMP"/>
    <property type="match status" value="1"/>
</dbReference>
<evidence type="ECO:0000256" key="3">
    <source>
        <dbReference type="ARBA" id="ARBA00012438"/>
    </source>
</evidence>
<dbReference type="PROSITE" id="PS50109">
    <property type="entry name" value="HIS_KIN"/>
    <property type="match status" value="1"/>
</dbReference>
<evidence type="ECO:0000313" key="18">
    <source>
        <dbReference type="EMBL" id="RCX16525.1"/>
    </source>
</evidence>
<evidence type="ECO:0000256" key="7">
    <source>
        <dbReference type="ARBA" id="ARBA00022692"/>
    </source>
</evidence>
<evidence type="ECO:0000259" key="16">
    <source>
        <dbReference type="PROSITE" id="PS50109"/>
    </source>
</evidence>
<evidence type="ECO:0000256" key="15">
    <source>
        <dbReference type="SAM" id="Phobius"/>
    </source>
</evidence>
<dbReference type="EMBL" id="QPJT01000010">
    <property type="protein sequence ID" value="RCX16525.1"/>
    <property type="molecule type" value="Genomic_DNA"/>
</dbReference>
<feature type="transmembrane region" description="Helical" evidence="15">
    <location>
        <begin position="176"/>
        <end position="195"/>
    </location>
</feature>
<dbReference type="Pfam" id="PF02518">
    <property type="entry name" value="HATPase_c"/>
    <property type="match status" value="1"/>
</dbReference>
<dbReference type="InterPro" id="IPR050398">
    <property type="entry name" value="HssS/ArlS-like"/>
</dbReference>
<feature type="coiled-coil region" evidence="14">
    <location>
        <begin position="237"/>
        <end position="268"/>
    </location>
</feature>
<comment type="catalytic activity">
    <reaction evidence="1">
        <text>ATP + protein L-histidine = ADP + protein N-phospho-L-histidine.</text>
        <dbReference type="EC" id="2.7.13.3"/>
    </reaction>
</comment>
<evidence type="ECO:0000256" key="12">
    <source>
        <dbReference type="ARBA" id="ARBA00023012"/>
    </source>
</evidence>
<keyword evidence="14" id="KW-0175">Coiled coil</keyword>
<evidence type="ECO:0000256" key="13">
    <source>
        <dbReference type="ARBA" id="ARBA00023136"/>
    </source>
</evidence>
<keyword evidence="13 15" id="KW-0472">Membrane</keyword>
<feature type="domain" description="HAMP" evidence="17">
    <location>
        <begin position="197"/>
        <end position="249"/>
    </location>
</feature>
<dbReference type="SUPFAM" id="SSF47384">
    <property type="entry name" value="Homodimeric domain of signal transducing histidine kinase"/>
    <property type="match status" value="1"/>
</dbReference>
<evidence type="ECO:0000256" key="14">
    <source>
        <dbReference type="SAM" id="Coils"/>
    </source>
</evidence>
<evidence type="ECO:0000256" key="4">
    <source>
        <dbReference type="ARBA" id="ARBA00022475"/>
    </source>
</evidence>
<dbReference type="InterPro" id="IPR003594">
    <property type="entry name" value="HATPase_dom"/>
</dbReference>
<dbReference type="Pfam" id="PF00512">
    <property type="entry name" value="HisKA"/>
    <property type="match status" value="1"/>
</dbReference>
<dbReference type="SMART" id="SM00304">
    <property type="entry name" value="HAMP"/>
    <property type="match status" value="1"/>
</dbReference>
<dbReference type="Proteomes" id="UP000253034">
    <property type="component" value="Unassembled WGS sequence"/>
</dbReference>
<dbReference type="AlphaFoldDB" id="A0A369B5C3"/>
<keyword evidence="8" id="KW-0547">Nucleotide-binding</keyword>
<evidence type="ECO:0000256" key="8">
    <source>
        <dbReference type="ARBA" id="ARBA00022741"/>
    </source>
</evidence>
<dbReference type="InterPro" id="IPR036097">
    <property type="entry name" value="HisK_dim/P_sf"/>
</dbReference>
<dbReference type="InterPro" id="IPR005467">
    <property type="entry name" value="His_kinase_dom"/>
</dbReference>
<keyword evidence="19" id="KW-1185">Reference proteome</keyword>
<keyword evidence="9 18" id="KW-0418">Kinase</keyword>
<dbReference type="InterPro" id="IPR003660">
    <property type="entry name" value="HAMP_dom"/>
</dbReference>
<evidence type="ECO:0000256" key="10">
    <source>
        <dbReference type="ARBA" id="ARBA00022840"/>
    </source>
</evidence>
<keyword evidence="7 15" id="KW-0812">Transmembrane</keyword>
<feature type="domain" description="Histidine kinase" evidence="16">
    <location>
        <begin position="278"/>
        <end position="494"/>
    </location>
</feature>
<protein>
    <recommendedName>
        <fullName evidence="3">histidine kinase</fullName>
        <ecNumber evidence="3">2.7.13.3</ecNumber>
    </recommendedName>
</protein>
<dbReference type="GO" id="GO:0005886">
    <property type="term" value="C:plasma membrane"/>
    <property type="evidence" value="ECO:0007669"/>
    <property type="project" value="UniProtKB-SubCell"/>
</dbReference>
<evidence type="ECO:0000256" key="11">
    <source>
        <dbReference type="ARBA" id="ARBA00022989"/>
    </source>
</evidence>
<dbReference type="CDD" id="cd00082">
    <property type="entry name" value="HisKA"/>
    <property type="match status" value="1"/>
</dbReference>
<keyword evidence="5" id="KW-0597">Phosphoprotein</keyword>
<keyword evidence="12" id="KW-0902">Two-component regulatory system</keyword>
<evidence type="ECO:0000256" key="2">
    <source>
        <dbReference type="ARBA" id="ARBA00004651"/>
    </source>
</evidence>
<evidence type="ECO:0000313" key="19">
    <source>
        <dbReference type="Proteomes" id="UP000253034"/>
    </source>
</evidence>
<organism evidence="18 19">
    <name type="scientific">Anaerobacterium chartisolvens</name>
    <dbReference type="NCBI Taxonomy" id="1297424"/>
    <lineage>
        <taxon>Bacteria</taxon>
        <taxon>Bacillati</taxon>
        <taxon>Bacillota</taxon>
        <taxon>Clostridia</taxon>
        <taxon>Eubacteriales</taxon>
        <taxon>Oscillospiraceae</taxon>
        <taxon>Anaerobacterium</taxon>
    </lineage>
</organism>
<dbReference type="Gene3D" id="1.10.287.130">
    <property type="match status" value="1"/>
</dbReference>